<name>A0A919M925_9ACTN</name>
<reference evidence="1" key="1">
    <citation type="submission" date="2021-01" db="EMBL/GenBank/DDBJ databases">
        <title>Whole genome shotgun sequence of Actinoplanes cyaneus NBRC 14990.</title>
        <authorList>
            <person name="Komaki H."/>
            <person name="Tamura T."/>
        </authorList>
    </citation>
    <scope>NUCLEOTIDE SEQUENCE</scope>
    <source>
        <strain evidence="1">NBRC 14990</strain>
    </source>
</reference>
<dbReference type="EMBL" id="BOMH01000056">
    <property type="protein sequence ID" value="GID69008.1"/>
    <property type="molecule type" value="Genomic_DNA"/>
</dbReference>
<sequence>MHDTIATAIYRQTLRHAVSHAMFCAHSGRILDVRTAVLVTATAPDSEPSRTVLHHAVYDKIAERLSAAAEEAGTALEVIDGRTL</sequence>
<evidence type="ECO:0000313" key="1">
    <source>
        <dbReference type="EMBL" id="GID69008.1"/>
    </source>
</evidence>
<dbReference type="Proteomes" id="UP000619479">
    <property type="component" value="Unassembled WGS sequence"/>
</dbReference>
<protein>
    <submittedName>
        <fullName evidence="1">Uncharacterized protein</fullName>
    </submittedName>
</protein>
<dbReference type="RefSeq" id="WP_203750346.1">
    <property type="nucleotide sequence ID" value="NZ_BAAAUC010000001.1"/>
</dbReference>
<evidence type="ECO:0000313" key="2">
    <source>
        <dbReference type="Proteomes" id="UP000619479"/>
    </source>
</evidence>
<accession>A0A919M925</accession>
<organism evidence="1 2">
    <name type="scientific">Actinoplanes cyaneus</name>
    <dbReference type="NCBI Taxonomy" id="52696"/>
    <lineage>
        <taxon>Bacteria</taxon>
        <taxon>Bacillati</taxon>
        <taxon>Actinomycetota</taxon>
        <taxon>Actinomycetes</taxon>
        <taxon>Micromonosporales</taxon>
        <taxon>Micromonosporaceae</taxon>
        <taxon>Actinoplanes</taxon>
    </lineage>
</organism>
<gene>
    <name evidence="1" type="ORF">Acy02nite_68890</name>
</gene>
<comment type="caution">
    <text evidence="1">The sequence shown here is derived from an EMBL/GenBank/DDBJ whole genome shotgun (WGS) entry which is preliminary data.</text>
</comment>
<keyword evidence="2" id="KW-1185">Reference proteome</keyword>
<dbReference type="AlphaFoldDB" id="A0A919M925"/>
<proteinExistence type="predicted"/>